<dbReference type="eggNOG" id="KOG1054">
    <property type="taxonomic scope" value="Eukaryota"/>
</dbReference>
<evidence type="ECO:0000256" key="10">
    <source>
        <dbReference type="ARBA" id="ARBA00023180"/>
    </source>
</evidence>
<evidence type="ECO:0000256" key="6">
    <source>
        <dbReference type="ARBA" id="ARBA00023018"/>
    </source>
</evidence>
<keyword evidence="6" id="KW-0770">Synapse</keyword>
<dbReference type="InterPro" id="IPR001320">
    <property type="entry name" value="Iontro_rcpt_C"/>
</dbReference>
<feature type="domain" description="Ionotropic glutamate receptor C-terminal" evidence="19">
    <location>
        <begin position="62"/>
        <end position="290"/>
    </location>
</feature>
<dbReference type="Gene3D" id="1.10.287.70">
    <property type="match status" value="1"/>
</dbReference>
<comment type="subcellular location">
    <subcellularLocation>
        <location evidence="1">Cell membrane</location>
        <topology evidence="1">Multi-pass membrane protein</topology>
    </subcellularLocation>
    <subcellularLocation>
        <location evidence="14">Postsynaptic cell membrane</location>
    </subcellularLocation>
</comment>
<sequence length="389" mass="43358">MAMGLYITTERERVIDLSKPLMEEHVEMLVKKLPMMDQADWWALTYGIMSTEVWFMIGVSFVLVAIVTFVIIRVSPYESRAYSAEVGEASRLSTFGHSLWICFSAMSWQGVDYSPRSFSGRFLFVFFFGFIVWTIILCTGSIAGFFLTNPAAVSVRSPVESWDDLAATDGIRPVLVSQGGSERFFKESKVPMYRRIYDKAIKVSSSEEGLKRARLGVAAYICMSSIARYHSNQKPCDLMSIHDAQGIVGRRSMGIGLPIGSPLRTEVSLAILQLREDGTIHRLYHKWTARQGQCANAEFSGPSAKQQQPALHYHQLGVRDMLPIFVELVVAAILSLCIMGAEVVWDKRRSKVTVMASLSGSTQIDDDITLCALVMISSPVCTEVDCVTR</sequence>
<dbReference type="InParanoid" id="C3Z336"/>
<keyword evidence="5 18" id="KW-1133">Transmembrane helix</keyword>
<evidence type="ECO:0000256" key="4">
    <source>
        <dbReference type="ARBA" id="ARBA00022692"/>
    </source>
</evidence>
<feature type="site" description="Crucial to convey clamshell closure to channel opening" evidence="16">
    <location>
        <position position="159"/>
    </location>
</feature>
<dbReference type="SMART" id="SM00079">
    <property type="entry name" value="PBPe"/>
    <property type="match status" value="1"/>
</dbReference>
<dbReference type="InterPro" id="IPR001508">
    <property type="entry name" value="Iono_Glu_rcpt_met"/>
</dbReference>
<dbReference type="STRING" id="7739.C3Z336"/>
<dbReference type="GO" id="GO:0045211">
    <property type="term" value="C:postsynaptic membrane"/>
    <property type="evidence" value="ECO:0007669"/>
    <property type="project" value="UniProtKB-SubCell"/>
</dbReference>
<evidence type="ECO:0000256" key="8">
    <source>
        <dbReference type="ARBA" id="ARBA00023136"/>
    </source>
</evidence>
<organism>
    <name type="scientific">Branchiostoma floridae</name>
    <name type="common">Florida lancelet</name>
    <name type="synonym">Amphioxus</name>
    <dbReference type="NCBI Taxonomy" id="7739"/>
    <lineage>
        <taxon>Eukaryota</taxon>
        <taxon>Metazoa</taxon>
        <taxon>Chordata</taxon>
        <taxon>Cephalochordata</taxon>
        <taxon>Leptocardii</taxon>
        <taxon>Amphioxiformes</taxon>
        <taxon>Branchiostomatidae</taxon>
        <taxon>Branchiostoma</taxon>
    </lineage>
</organism>
<dbReference type="GO" id="GO:0015276">
    <property type="term" value="F:ligand-gated monoatomic ion channel activity"/>
    <property type="evidence" value="ECO:0007669"/>
    <property type="project" value="InterPro"/>
</dbReference>
<evidence type="ECO:0000256" key="14">
    <source>
        <dbReference type="ARBA" id="ARBA00034100"/>
    </source>
</evidence>
<keyword evidence="2" id="KW-0813">Transport</keyword>
<evidence type="ECO:0000256" key="17">
    <source>
        <dbReference type="PIRSR" id="PIRSR601508-3"/>
    </source>
</evidence>
<dbReference type="EMBL" id="GG666575">
    <property type="protein sequence ID" value="EEN53075.1"/>
    <property type="molecule type" value="Genomic_DNA"/>
</dbReference>
<keyword evidence="10" id="KW-0325">Glycoprotein</keyword>
<name>C3Z336_BRAFL</name>
<reference evidence="20" key="1">
    <citation type="journal article" date="2008" name="Nature">
        <title>The amphioxus genome and the evolution of the chordate karyotype.</title>
        <authorList>
            <consortium name="US DOE Joint Genome Institute (JGI-PGF)"/>
            <person name="Putnam N.H."/>
            <person name="Butts T."/>
            <person name="Ferrier D.E.K."/>
            <person name="Furlong R.F."/>
            <person name="Hellsten U."/>
            <person name="Kawashima T."/>
            <person name="Robinson-Rechavi M."/>
            <person name="Shoguchi E."/>
            <person name="Terry A."/>
            <person name="Yu J.-K."/>
            <person name="Benito-Gutierrez E.L."/>
            <person name="Dubchak I."/>
            <person name="Garcia-Fernandez J."/>
            <person name="Gibson-Brown J.J."/>
            <person name="Grigoriev I.V."/>
            <person name="Horton A.C."/>
            <person name="de Jong P.J."/>
            <person name="Jurka J."/>
            <person name="Kapitonov V.V."/>
            <person name="Kohara Y."/>
            <person name="Kuroki Y."/>
            <person name="Lindquist E."/>
            <person name="Lucas S."/>
            <person name="Osoegawa K."/>
            <person name="Pennacchio L.A."/>
            <person name="Salamov A.A."/>
            <person name="Satou Y."/>
            <person name="Sauka-Spengler T."/>
            <person name="Schmutz J."/>
            <person name="Shin-I T."/>
            <person name="Toyoda A."/>
            <person name="Bronner-Fraser M."/>
            <person name="Fujiyama A."/>
            <person name="Holland L.Z."/>
            <person name="Holland P.W.H."/>
            <person name="Satoh N."/>
            <person name="Rokhsar D.S."/>
        </authorList>
    </citation>
    <scope>NUCLEOTIDE SEQUENCE [LARGE SCALE GENOMIC DNA]</scope>
    <source>
        <strain evidence="20">S238N-H82</strain>
        <tissue evidence="20">Testes</tissue>
    </source>
</reference>
<evidence type="ECO:0000256" key="1">
    <source>
        <dbReference type="ARBA" id="ARBA00004651"/>
    </source>
</evidence>
<feature type="transmembrane region" description="Helical" evidence="18">
    <location>
        <begin position="321"/>
        <end position="345"/>
    </location>
</feature>
<feature type="site" description="Interaction with the cone snail toxin Con-ikot-ikot" evidence="16">
    <location>
        <position position="186"/>
    </location>
</feature>
<keyword evidence="13" id="KW-0407">Ion channel</keyword>
<dbReference type="InterPro" id="IPR015683">
    <property type="entry name" value="Ionotropic_Glu_rcpt"/>
</dbReference>
<evidence type="ECO:0000256" key="9">
    <source>
        <dbReference type="ARBA" id="ARBA00023170"/>
    </source>
</evidence>
<keyword evidence="11" id="KW-0628">Postsynaptic cell membrane</keyword>
<keyword evidence="7" id="KW-0406">Ion transport</keyword>
<evidence type="ECO:0000259" key="19">
    <source>
        <dbReference type="SMART" id="SM00079"/>
    </source>
</evidence>
<gene>
    <name evidence="20" type="ORF">BRAFLDRAFT_65205</name>
</gene>
<keyword evidence="9" id="KW-0675">Receptor</keyword>
<feature type="disulfide bond" evidence="17">
    <location>
        <begin position="236"/>
        <end position="294"/>
    </location>
</feature>
<dbReference type="Gene3D" id="3.40.190.10">
    <property type="entry name" value="Periplasmic binding protein-like II"/>
    <property type="match status" value="1"/>
</dbReference>
<feature type="transmembrane region" description="Helical" evidence="18">
    <location>
        <begin position="53"/>
        <end position="72"/>
    </location>
</feature>
<dbReference type="PRINTS" id="PR00177">
    <property type="entry name" value="NMDARECEPTOR"/>
</dbReference>
<keyword evidence="17" id="KW-1015">Disulfide bond</keyword>
<keyword evidence="4 18" id="KW-0812">Transmembrane</keyword>
<evidence type="ECO:0000256" key="3">
    <source>
        <dbReference type="ARBA" id="ARBA00022475"/>
    </source>
</evidence>
<protein>
    <recommendedName>
        <fullName evidence="19">Ionotropic glutamate receptor C-terminal domain-containing protein</fullName>
    </recommendedName>
</protein>
<evidence type="ECO:0000256" key="16">
    <source>
        <dbReference type="PIRSR" id="PIRSR601508-2"/>
    </source>
</evidence>
<evidence type="ECO:0000256" key="7">
    <source>
        <dbReference type="ARBA" id="ARBA00023065"/>
    </source>
</evidence>
<evidence type="ECO:0000256" key="13">
    <source>
        <dbReference type="ARBA" id="ARBA00023303"/>
    </source>
</evidence>
<feature type="binding site" evidence="15">
    <location>
        <position position="181"/>
    </location>
    <ligand>
        <name>L-glutamate</name>
        <dbReference type="ChEBI" id="CHEBI:29985"/>
    </ligand>
</feature>
<keyword evidence="3" id="KW-1003">Cell membrane</keyword>
<feature type="binding site" evidence="15">
    <location>
        <position position="11"/>
    </location>
    <ligand>
        <name>L-glutamate</name>
        <dbReference type="ChEBI" id="CHEBI:29985"/>
    </ligand>
</feature>
<dbReference type="SUPFAM" id="SSF81324">
    <property type="entry name" value="Voltage-gated potassium channels"/>
    <property type="match status" value="1"/>
</dbReference>
<feature type="transmembrane region" description="Helical" evidence="18">
    <location>
        <begin position="123"/>
        <end position="147"/>
    </location>
</feature>
<evidence type="ECO:0000256" key="18">
    <source>
        <dbReference type="SAM" id="Phobius"/>
    </source>
</evidence>
<dbReference type="PANTHER" id="PTHR18966">
    <property type="entry name" value="IONOTROPIC GLUTAMATE RECEPTOR"/>
    <property type="match status" value="1"/>
</dbReference>
<evidence type="ECO:0000256" key="2">
    <source>
        <dbReference type="ARBA" id="ARBA00022448"/>
    </source>
</evidence>
<dbReference type="AlphaFoldDB" id="C3Z336"/>
<evidence type="ECO:0000256" key="15">
    <source>
        <dbReference type="PIRSR" id="PIRSR601508-1"/>
    </source>
</evidence>
<keyword evidence="12" id="KW-1071">Ligand-gated ion channel</keyword>
<keyword evidence="8 18" id="KW-0472">Membrane</keyword>
<evidence type="ECO:0000256" key="11">
    <source>
        <dbReference type="ARBA" id="ARBA00023257"/>
    </source>
</evidence>
<evidence type="ECO:0000313" key="20">
    <source>
        <dbReference type="EMBL" id="EEN53075.1"/>
    </source>
</evidence>
<proteinExistence type="predicted"/>
<dbReference type="GO" id="GO:0038023">
    <property type="term" value="F:signaling receptor activity"/>
    <property type="evidence" value="ECO:0007669"/>
    <property type="project" value="InterPro"/>
</dbReference>
<dbReference type="Pfam" id="PF00060">
    <property type="entry name" value="Lig_chan"/>
    <property type="match status" value="1"/>
</dbReference>
<evidence type="ECO:0000256" key="5">
    <source>
        <dbReference type="ARBA" id="ARBA00022989"/>
    </source>
</evidence>
<evidence type="ECO:0000256" key="12">
    <source>
        <dbReference type="ARBA" id="ARBA00023286"/>
    </source>
</evidence>
<dbReference type="SUPFAM" id="SSF53850">
    <property type="entry name" value="Periplasmic binding protein-like II"/>
    <property type="match status" value="1"/>
</dbReference>
<accession>C3Z336</accession>